<name>A0A4D4LCB9_STRVO</name>
<evidence type="ECO:0000259" key="1">
    <source>
        <dbReference type="Pfam" id="PF21812"/>
    </source>
</evidence>
<evidence type="ECO:0000313" key="2">
    <source>
        <dbReference type="EMBL" id="GDY56836.1"/>
    </source>
</evidence>
<dbReference type="InterPro" id="IPR049248">
    <property type="entry name" value="DUF6881"/>
</dbReference>
<dbReference type="Pfam" id="PF21812">
    <property type="entry name" value="DUF6881"/>
    <property type="match status" value="1"/>
</dbReference>
<comment type="caution">
    <text evidence="2">The sequence shown here is derived from an EMBL/GenBank/DDBJ whole genome shotgun (WGS) entry which is preliminary data.</text>
</comment>
<gene>
    <name evidence="2" type="ORF">SVIO_074590</name>
</gene>
<dbReference type="RefSeq" id="WP_137979679.1">
    <property type="nucleotide sequence ID" value="NZ_BAAASO010000002.1"/>
</dbReference>
<dbReference type="OrthoDB" id="288554at2"/>
<proteinExistence type="predicted"/>
<keyword evidence="3" id="KW-1185">Reference proteome</keyword>
<protein>
    <recommendedName>
        <fullName evidence="1">DUF6881 domain-containing protein</fullName>
    </recommendedName>
</protein>
<dbReference type="AlphaFoldDB" id="A0A4D4LCB9"/>
<feature type="domain" description="DUF6881" evidence="1">
    <location>
        <begin position="2"/>
        <end position="89"/>
    </location>
</feature>
<sequence>MEYWKVHWHHDYEHEPIVIYSEVGPDGYETRKIQEHRDGKILRSDASHESREIGLSEIPVGDIKDVAAQAEFSAFLISRADFDAVWKQARYP</sequence>
<accession>A0A4D4LCB9</accession>
<reference evidence="2 3" key="1">
    <citation type="journal article" date="2020" name="Int. J. Syst. Evol. Microbiol.">
        <title>Reclassification of Streptomyces castelarensis and Streptomyces sporoclivatus as later heterotypic synonyms of Streptomyces antimycoticus.</title>
        <authorList>
            <person name="Komaki H."/>
            <person name="Tamura T."/>
        </authorList>
    </citation>
    <scope>NUCLEOTIDE SEQUENCE [LARGE SCALE GENOMIC DNA]</scope>
    <source>
        <strain evidence="2 3">NBRC 13459</strain>
    </source>
</reference>
<evidence type="ECO:0000313" key="3">
    <source>
        <dbReference type="Proteomes" id="UP000301309"/>
    </source>
</evidence>
<organism evidence="2 3">
    <name type="scientific">Streptomyces violaceusniger</name>
    <dbReference type="NCBI Taxonomy" id="68280"/>
    <lineage>
        <taxon>Bacteria</taxon>
        <taxon>Bacillati</taxon>
        <taxon>Actinomycetota</taxon>
        <taxon>Actinomycetes</taxon>
        <taxon>Kitasatosporales</taxon>
        <taxon>Streptomycetaceae</taxon>
        <taxon>Streptomyces</taxon>
        <taxon>Streptomyces violaceusniger group</taxon>
    </lineage>
</organism>
<dbReference type="EMBL" id="BJHW01000001">
    <property type="protein sequence ID" value="GDY56836.1"/>
    <property type="molecule type" value="Genomic_DNA"/>
</dbReference>
<dbReference type="Proteomes" id="UP000301309">
    <property type="component" value="Unassembled WGS sequence"/>
</dbReference>